<feature type="compositionally biased region" description="Polar residues" evidence="2">
    <location>
        <begin position="12"/>
        <end position="26"/>
    </location>
</feature>
<feature type="region of interest" description="Disordered" evidence="2">
    <location>
        <begin position="1"/>
        <end position="31"/>
    </location>
</feature>
<dbReference type="PANTHER" id="PTHR11505">
    <property type="entry name" value="L1 TRANSPOSABLE ELEMENT-RELATED"/>
    <property type="match status" value="1"/>
</dbReference>
<keyword evidence="1" id="KW-0175">Coiled coil</keyword>
<organism evidence="3 4">
    <name type="scientific">Paramuricea clavata</name>
    <name type="common">Red gorgonian</name>
    <name type="synonym">Violescent sea-whip</name>
    <dbReference type="NCBI Taxonomy" id="317549"/>
    <lineage>
        <taxon>Eukaryota</taxon>
        <taxon>Metazoa</taxon>
        <taxon>Cnidaria</taxon>
        <taxon>Anthozoa</taxon>
        <taxon>Octocorallia</taxon>
        <taxon>Malacalcyonacea</taxon>
        <taxon>Plexauridae</taxon>
        <taxon>Paramuricea</taxon>
    </lineage>
</organism>
<dbReference type="OrthoDB" id="5989141at2759"/>
<name>A0A6S7FP13_PARCT</name>
<accession>A0A6S7FP13</accession>
<evidence type="ECO:0000313" key="3">
    <source>
        <dbReference type="EMBL" id="CAB3979317.1"/>
    </source>
</evidence>
<keyword evidence="4" id="KW-1185">Reference proteome</keyword>
<reference evidence="3" key="1">
    <citation type="submission" date="2020-04" db="EMBL/GenBank/DDBJ databases">
        <authorList>
            <person name="Alioto T."/>
            <person name="Alioto T."/>
            <person name="Gomez Garrido J."/>
        </authorList>
    </citation>
    <scope>NUCLEOTIDE SEQUENCE</scope>
    <source>
        <strain evidence="3">A484AB</strain>
    </source>
</reference>
<dbReference type="InterPro" id="IPR004244">
    <property type="entry name" value="Transposase_22"/>
</dbReference>
<comment type="caution">
    <text evidence="3">The sequence shown here is derived from an EMBL/GenBank/DDBJ whole genome shotgun (WGS) entry which is preliminary data.</text>
</comment>
<gene>
    <name evidence="3" type="ORF">PACLA_8A006754</name>
</gene>
<feature type="coiled-coil region" evidence="1">
    <location>
        <begin position="103"/>
        <end position="130"/>
    </location>
</feature>
<evidence type="ECO:0000313" key="4">
    <source>
        <dbReference type="Proteomes" id="UP001152795"/>
    </source>
</evidence>
<dbReference type="EMBL" id="CACRXK020000186">
    <property type="protein sequence ID" value="CAB3979317.1"/>
    <property type="molecule type" value="Genomic_DNA"/>
</dbReference>
<sequence>MSVAKNKRSAKELNNSVLSTPTKPSTKVQKKEVDDEVVEKKWDLESLFKLVESMNKKLDKLESIEAHLKHVDHDITELKHSLSYMHDTTEELKLKQTSYDDILLKNEEKIGSLEKLASTLKEELIDLRARSMRSNLMFYNLPENDEENPEKVVSEVLEKINPEFKKMEIERVHRIGKKRLGSVRPIVAKFLRFKDKELIRKNSKKLKGTKIGISEQYPK</sequence>
<dbReference type="Gene3D" id="3.30.70.1820">
    <property type="entry name" value="L1 transposable element, RRM domain"/>
    <property type="match status" value="1"/>
</dbReference>
<proteinExistence type="predicted"/>
<dbReference type="Proteomes" id="UP001152795">
    <property type="component" value="Unassembled WGS sequence"/>
</dbReference>
<protein>
    <submittedName>
        <fullName evidence="3">Unc-13-like C</fullName>
    </submittedName>
</protein>
<evidence type="ECO:0000256" key="1">
    <source>
        <dbReference type="SAM" id="Coils"/>
    </source>
</evidence>
<evidence type="ECO:0000256" key="2">
    <source>
        <dbReference type="SAM" id="MobiDB-lite"/>
    </source>
</evidence>
<dbReference type="AlphaFoldDB" id="A0A6S7FP13"/>